<accession>G7VCF8</accession>
<dbReference type="STRING" id="1104324.P186_1145"/>
<dbReference type="RefSeq" id="WP_014288406.1">
    <property type="nucleotide sequence ID" value="NC_016645.1"/>
</dbReference>
<dbReference type="InterPro" id="IPR000873">
    <property type="entry name" value="AMP-dep_synth/lig_dom"/>
</dbReference>
<evidence type="ECO:0000313" key="8">
    <source>
        <dbReference type="EMBL" id="AET32578.1"/>
    </source>
</evidence>
<dbReference type="OrthoDB" id="193284at2157"/>
<dbReference type="Gene3D" id="3.30.300.30">
    <property type="match status" value="1"/>
</dbReference>
<proteinExistence type="inferred from homology"/>
<evidence type="ECO:0000259" key="7">
    <source>
        <dbReference type="Pfam" id="PF16177"/>
    </source>
</evidence>
<organism evidence="8 9">
    <name type="scientific">Pyrobaculum ferrireducens</name>
    <dbReference type="NCBI Taxonomy" id="1104324"/>
    <lineage>
        <taxon>Archaea</taxon>
        <taxon>Thermoproteota</taxon>
        <taxon>Thermoprotei</taxon>
        <taxon>Thermoproteales</taxon>
        <taxon>Thermoproteaceae</taxon>
        <taxon>Pyrobaculum</taxon>
    </lineage>
</organism>
<keyword evidence="9" id="KW-1185">Reference proteome</keyword>
<dbReference type="eggNOG" id="arCOG01529">
    <property type="taxonomic scope" value="Archaea"/>
</dbReference>
<dbReference type="InterPro" id="IPR025110">
    <property type="entry name" value="AMP-bd_C"/>
</dbReference>
<sequence>MYMFRDLYRRSLERPEEFWSEVAGELYWRKRWTQTLDDSNPPFYRWFVGGDTNISYNALDRWQENRPAFIWASSSGSIERYTYGDVRKKVAEIACVLRSRGVGRGDRVTIYMPMVPETLFLLLAVARIGAVHNVVFSGFGAQALADRLADSGSKLLISADYMERRGRRIELLPNAEEAAKRVGSVDILIYDRSRRAFEGGSGGCGDAIEWVEAGEPLFILYTSGTTGRPKGLYHGHGQYMVWAYAHTKWLFGFREGDVLFSTADVGWINGHTYGTYGPLLNGAVVVWYEDAPDYPHPGVWWELIEKTGASFIWLAPTAVRLLMKYGDEWPRRYEMKSLRLVVSAGEILGVEPWRWLWKNVCRERGECHVIETWGQTENSGFIAAPGGFGVGGIRYRLGSVGLPYPGLRITVVDDSGREVPPRQKGHVVVRPPTPPAFALGVWGNPKRWVETYWSGFPGLYYTGDVGYYDEDGYIYILGRGDDVIKVAGHRLAPAEVENVAMTHPDVVEAAAVAIPDELRGAVLAVFVVPREGASVKPEDVAAVLRREMGPVAVVSRVYVVNKLPKTRTGKIMRRVLRAVAAGEGLGDLSTLEDEASVEEVKKAVEELRYLLR</sequence>
<evidence type="ECO:0000256" key="1">
    <source>
        <dbReference type="ARBA" id="ARBA00006432"/>
    </source>
</evidence>
<feature type="domain" description="AMP-binding enzyme C-terminal" evidence="6">
    <location>
        <begin position="495"/>
        <end position="570"/>
    </location>
</feature>
<dbReference type="Gene3D" id="3.40.50.12780">
    <property type="entry name" value="N-terminal domain of ligase-like"/>
    <property type="match status" value="1"/>
</dbReference>
<dbReference type="InterPro" id="IPR032387">
    <property type="entry name" value="ACAS_N"/>
</dbReference>
<dbReference type="InterPro" id="IPR045851">
    <property type="entry name" value="AMP-bd_C_sf"/>
</dbReference>
<dbReference type="PANTHER" id="PTHR24095">
    <property type="entry name" value="ACETYL-COENZYME A SYNTHETASE"/>
    <property type="match status" value="1"/>
</dbReference>
<dbReference type="SUPFAM" id="SSF56801">
    <property type="entry name" value="Acetyl-CoA synthetase-like"/>
    <property type="match status" value="1"/>
</dbReference>
<evidence type="ECO:0000256" key="3">
    <source>
        <dbReference type="ARBA" id="ARBA00022741"/>
    </source>
</evidence>
<dbReference type="Proteomes" id="UP000005867">
    <property type="component" value="Chromosome"/>
</dbReference>
<dbReference type="PROSITE" id="PS00455">
    <property type="entry name" value="AMP_BINDING"/>
    <property type="match status" value="1"/>
</dbReference>
<dbReference type="InterPro" id="IPR020845">
    <property type="entry name" value="AMP-binding_CS"/>
</dbReference>
<dbReference type="EMBL" id="CP003098">
    <property type="protein sequence ID" value="AET32578.1"/>
    <property type="molecule type" value="Genomic_DNA"/>
</dbReference>
<dbReference type="HOGENOM" id="CLU_000022_3_6_2"/>
<comment type="similarity">
    <text evidence="1">Belongs to the ATP-dependent AMP-binding enzyme family.</text>
</comment>
<dbReference type="PANTHER" id="PTHR24095:SF232">
    <property type="entry name" value="ACETYL-COENZYME A SYNTHETASE"/>
    <property type="match status" value="1"/>
</dbReference>
<dbReference type="GO" id="GO:0006085">
    <property type="term" value="P:acetyl-CoA biosynthetic process"/>
    <property type="evidence" value="ECO:0007669"/>
    <property type="project" value="TreeGrafter"/>
</dbReference>
<dbReference type="Pfam" id="PF13193">
    <property type="entry name" value="AMP-binding_C"/>
    <property type="match status" value="1"/>
</dbReference>
<dbReference type="Pfam" id="PF00501">
    <property type="entry name" value="AMP-binding"/>
    <property type="match status" value="1"/>
</dbReference>
<name>G7VCF8_9CREN</name>
<dbReference type="GO" id="GO:0005524">
    <property type="term" value="F:ATP binding"/>
    <property type="evidence" value="ECO:0007669"/>
    <property type="project" value="UniProtKB-KW"/>
</dbReference>
<feature type="domain" description="Acetyl-coenzyme A synthetase N-terminal" evidence="7">
    <location>
        <begin position="5"/>
        <end position="58"/>
    </location>
</feature>
<dbReference type="KEGG" id="pyr:P186_1145"/>
<dbReference type="GO" id="GO:0003987">
    <property type="term" value="F:acetate-CoA ligase activity"/>
    <property type="evidence" value="ECO:0007669"/>
    <property type="project" value="TreeGrafter"/>
</dbReference>
<dbReference type="InterPro" id="IPR042099">
    <property type="entry name" value="ANL_N_sf"/>
</dbReference>
<evidence type="ECO:0000256" key="2">
    <source>
        <dbReference type="ARBA" id="ARBA00022598"/>
    </source>
</evidence>
<gene>
    <name evidence="8" type="ORF">P186_1145</name>
</gene>
<keyword evidence="2" id="KW-0436">Ligase</keyword>
<dbReference type="GeneID" id="11595399"/>
<reference evidence="8 9" key="1">
    <citation type="journal article" date="2012" name="J. Bacteriol.">
        <title>Complete genome sequence of strain 1860, a crenarchaeon of the genus pyrobaculum able to grow with various electron acceptors.</title>
        <authorList>
            <person name="Mardanov A.V."/>
            <person name="Gumerov V.M."/>
            <person name="Slobodkina G.B."/>
            <person name="Beletsky A.V."/>
            <person name="Bonch-Osmolovskaya E.A."/>
            <person name="Ravin N.V."/>
            <person name="Skryabin K.G."/>
        </authorList>
    </citation>
    <scope>NUCLEOTIDE SEQUENCE [LARGE SCALE GENOMIC DNA]</scope>
    <source>
        <strain evidence="8 9">1860</strain>
    </source>
</reference>
<evidence type="ECO:0000256" key="4">
    <source>
        <dbReference type="ARBA" id="ARBA00022840"/>
    </source>
</evidence>
<protein>
    <submittedName>
        <fullName evidence="8">Acetyl-coenzyme A synthetase</fullName>
    </submittedName>
</protein>
<evidence type="ECO:0000259" key="5">
    <source>
        <dbReference type="Pfam" id="PF00501"/>
    </source>
</evidence>
<evidence type="ECO:0000313" key="9">
    <source>
        <dbReference type="Proteomes" id="UP000005867"/>
    </source>
</evidence>
<keyword evidence="4" id="KW-0067">ATP-binding</keyword>
<dbReference type="Pfam" id="PF16177">
    <property type="entry name" value="ACAS_N"/>
    <property type="match status" value="1"/>
</dbReference>
<dbReference type="BioCyc" id="PSP1104324:GJSN-1117-MONOMER"/>
<dbReference type="AlphaFoldDB" id="G7VCF8"/>
<evidence type="ECO:0000259" key="6">
    <source>
        <dbReference type="Pfam" id="PF13193"/>
    </source>
</evidence>
<keyword evidence="3" id="KW-0547">Nucleotide-binding</keyword>
<feature type="domain" description="AMP-dependent synthetase/ligase" evidence="5">
    <location>
        <begin position="63"/>
        <end position="432"/>
    </location>
</feature>